<sequence>MHTPLSLDTLGIMHDEIRHRQQVGEMAIQVRAGVFWTAETLQSYARRHQAASPHPIAIAHFPDGRMMIRDGHHRCLATYIGGRGYLRHDEYKLEHYTYEMYAEINFEAGFITPFDPRTEVRVPDFTAFRQEVLRLYAHDPAEAEIFIRQNKARYARPHRCSTLPQLAAQLCQSALAEGVARGDLVADLALLGVSRYTIKLLATSQWQIVSLRALMDRTAHELMSIAELGKGGYHEIQRALQRYPELETLRVR</sequence>
<accession>A0A938B4U0</accession>
<comment type="caution">
    <text evidence="1">The sequence shown here is derived from an EMBL/GenBank/DDBJ whole genome shotgun (WGS) entry which is preliminary data.</text>
</comment>
<proteinExistence type="predicted"/>
<evidence type="ECO:0000313" key="2">
    <source>
        <dbReference type="Proteomes" id="UP000712673"/>
    </source>
</evidence>
<protein>
    <recommendedName>
        <fullName evidence="3">ParB/Sulfiredoxin domain-containing protein</fullName>
    </recommendedName>
</protein>
<reference evidence="1" key="1">
    <citation type="submission" date="2019-03" db="EMBL/GenBank/DDBJ databases">
        <title>Lake Tanganyika Metagenome-Assembled Genomes (MAGs).</title>
        <authorList>
            <person name="Tran P."/>
        </authorList>
    </citation>
    <scope>NUCLEOTIDE SEQUENCE</scope>
    <source>
        <strain evidence="1">K_DeepCast_65m_m2_066</strain>
    </source>
</reference>
<evidence type="ECO:0008006" key="3">
    <source>
        <dbReference type="Google" id="ProtNLM"/>
    </source>
</evidence>
<organism evidence="1 2">
    <name type="scientific">Tectimicrobiota bacterium</name>
    <dbReference type="NCBI Taxonomy" id="2528274"/>
    <lineage>
        <taxon>Bacteria</taxon>
        <taxon>Pseudomonadati</taxon>
        <taxon>Nitrospinota/Tectimicrobiota group</taxon>
        <taxon>Candidatus Tectimicrobiota</taxon>
    </lineage>
</organism>
<dbReference type="EMBL" id="VGLS01001068">
    <property type="protein sequence ID" value="MBM3226831.1"/>
    <property type="molecule type" value="Genomic_DNA"/>
</dbReference>
<gene>
    <name evidence="1" type="ORF">FJZ47_23955</name>
</gene>
<dbReference type="Proteomes" id="UP000712673">
    <property type="component" value="Unassembled WGS sequence"/>
</dbReference>
<dbReference type="AlphaFoldDB" id="A0A938B4U0"/>
<evidence type="ECO:0000313" key="1">
    <source>
        <dbReference type="EMBL" id="MBM3226831.1"/>
    </source>
</evidence>
<name>A0A938B4U0_UNCTE</name>